<evidence type="ECO:0000313" key="2">
    <source>
        <dbReference type="Proteomes" id="UP000821845"/>
    </source>
</evidence>
<proteinExistence type="predicted"/>
<keyword evidence="2" id="KW-1185">Reference proteome</keyword>
<accession>A0ACB7S260</accession>
<sequence>MKENLSKAPLNCYAEQASDVLVRETRAAGPFRGLYEFLQQRDSTVFCKYLRKAAVEDVLASFASITIIAPNDLAFAALPPSVIKMLETDSRFLRKFVLHHIVGDSVPSRSLRGDLEITTAGGDNILVKVYDNGRTISIGGANILVGDASYENVLVHIVDRVLYPIAESMLAQTIQAKFGYFYRLLQNSGLTGVLNSDLYTVLIPTQDAINNLPAETSQKILSNNELLKRVVSHHIVPGLQFSAILKDGATLTPLDGEVLRVTTQAGQLFIDGVPFVTKDEGATNGVIHIVNRLLVPQSVIEDCGCIASHGGGDALLTGGKIGFRVPTVVGQQLPGLVQHVVVPGTLTQTTHIVSPPKTVVLGQQQPGVLVRPIASAMLSPKVPIVPSATGVLVPPGLGTGQGHEPSAEKLTSGPPVLSHLPSSAQPLIPVATPAVPSLSFSVGIVQAGQPASLVPASDFIKLPTPSALSKLSTSLPGTHPLSANVSRAVPGLSNTESSPSRTFNDAASPRFTYEQGKKILPSESKGKPLSNHSTQLVSVPPPEVVHRVPPTLHILNLPPLKPAPPMLPKEGTAIFPTSFQRLKPLKHHAPQKDHLPGLVQNSLSGVSGIVKFPDNFLKLKTPLQDPSEAPPLSPIFKTFPPCDDNSFYDLIRQALPPAHPLRKEDVRTRVNISHEQAKVLSVPLETPRFQGSAFLVGPASGTSRSKQPPLSSGVQYPSPGTPAPMPYTPTDDTQRPQDTLSPKAPVPEHFKLSSLARLLKLHYSLEPQQLPKDLVFHHYKWDPLALPGLLGHLVPVEDLDKDLVEQGDQAVHLDQVHWGGLKGPADLGDLVGLVDQVDQQALAVLED</sequence>
<comment type="caution">
    <text evidence="1">The sequence shown here is derived from an EMBL/GenBank/DDBJ whole genome shotgun (WGS) entry which is preliminary data.</text>
</comment>
<organism evidence="1 2">
    <name type="scientific">Hyalomma asiaticum</name>
    <name type="common">Tick</name>
    <dbReference type="NCBI Taxonomy" id="266040"/>
    <lineage>
        <taxon>Eukaryota</taxon>
        <taxon>Metazoa</taxon>
        <taxon>Ecdysozoa</taxon>
        <taxon>Arthropoda</taxon>
        <taxon>Chelicerata</taxon>
        <taxon>Arachnida</taxon>
        <taxon>Acari</taxon>
        <taxon>Parasitiformes</taxon>
        <taxon>Ixodida</taxon>
        <taxon>Ixodoidea</taxon>
        <taxon>Ixodidae</taxon>
        <taxon>Hyalomminae</taxon>
        <taxon>Hyalomma</taxon>
    </lineage>
</organism>
<name>A0ACB7S260_HYAAI</name>
<evidence type="ECO:0000313" key="1">
    <source>
        <dbReference type="EMBL" id="KAH6928124.1"/>
    </source>
</evidence>
<protein>
    <submittedName>
        <fullName evidence="1">Uncharacterized protein</fullName>
    </submittedName>
</protein>
<dbReference type="EMBL" id="CM023486">
    <property type="protein sequence ID" value="KAH6928124.1"/>
    <property type="molecule type" value="Genomic_DNA"/>
</dbReference>
<gene>
    <name evidence="1" type="ORF">HPB50_012115</name>
</gene>
<dbReference type="Proteomes" id="UP000821845">
    <property type="component" value="Chromosome 6"/>
</dbReference>
<reference evidence="1" key="1">
    <citation type="submission" date="2020-05" db="EMBL/GenBank/DDBJ databases">
        <title>Large-scale comparative analyses of tick genomes elucidate their genetic diversity and vector capacities.</title>
        <authorList>
            <person name="Jia N."/>
            <person name="Wang J."/>
            <person name="Shi W."/>
            <person name="Du L."/>
            <person name="Sun Y."/>
            <person name="Zhan W."/>
            <person name="Jiang J."/>
            <person name="Wang Q."/>
            <person name="Zhang B."/>
            <person name="Ji P."/>
            <person name="Sakyi L.B."/>
            <person name="Cui X."/>
            <person name="Yuan T."/>
            <person name="Jiang B."/>
            <person name="Yang W."/>
            <person name="Lam T.T.-Y."/>
            <person name="Chang Q."/>
            <person name="Ding S."/>
            <person name="Wang X."/>
            <person name="Zhu J."/>
            <person name="Ruan X."/>
            <person name="Zhao L."/>
            <person name="Wei J."/>
            <person name="Que T."/>
            <person name="Du C."/>
            <person name="Cheng J."/>
            <person name="Dai P."/>
            <person name="Han X."/>
            <person name="Huang E."/>
            <person name="Gao Y."/>
            <person name="Liu J."/>
            <person name="Shao H."/>
            <person name="Ye R."/>
            <person name="Li L."/>
            <person name="Wei W."/>
            <person name="Wang X."/>
            <person name="Wang C."/>
            <person name="Yang T."/>
            <person name="Huo Q."/>
            <person name="Li W."/>
            <person name="Guo W."/>
            <person name="Chen H."/>
            <person name="Zhou L."/>
            <person name="Ni X."/>
            <person name="Tian J."/>
            <person name="Zhou Y."/>
            <person name="Sheng Y."/>
            <person name="Liu T."/>
            <person name="Pan Y."/>
            <person name="Xia L."/>
            <person name="Li J."/>
            <person name="Zhao F."/>
            <person name="Cao W."/>
        </authorList>
    </citation>
    <scope>NUCLEOTIDE SEQUENCE</scope>
    <source>
        <strain evidence="1">Hyas-2018</strain>
    </source>
</reference>